<accession>A0A5N7C001</accession>
<dbReference type="InterPro" id="IPR045851">
    <property type="entry name" value="AMP-bd_C_sf"/>
</dbReference>
<dbReference type="EMBL" id="ML735300">
    <property type="protein sequence ID" value="KAE8387067.1"/>
    <property type="molecule type" value="Genomic_DNA"/>
</dbReference>
<dbReference type="CDD" id="cd05941">
    <property type="entry name" value="MCS"/>
    <property type="match status" value="1"/>
</dbReference>
<dbReference type="Proteomes" id="UP000326877">
    <property type="component" value="Unassembled WGS sequence"/>
</dbReference>
<name>A0A5N7C001_PETAA</name>
<dbReference type="GO" id="GO:0006631">
    <property type="term" value="P:fatty acid metabolic process"/>
    <property type="evidence" value="ECO:0007669"/>
    <property type="project" value="TreeGrafter"/>
</dbReference>
<evidence type="ECO:0000259" key="2">
    <source>
        <dbReference type="Pfam" id="PF13193"/>
    </source>
</evidence>
<dbReference type="InterPro" id="IPR000873">
    <property type="entry name" value="AMP-dep_synth/lig_dom"/>
</dbReference>
<dbReference type="Pfam" id="PF00501">
    <property type="entry name" value="AMP-binding"/>
    <property type="match status" value="1"/>
</dbReference>
<dbReference type="PANTHER" id="PTHR43201:SF28">
    <property type="entry name" value="ENZYME, PUTATIVE (AFU_ORTHOLOGUE AFUA_7G01530)-RELATED"/>
    <property type="match status" value="1"/>
</dbReference>
<dbReference type="PANTHER" id="PTHR43201">
    <property type="entry name" value="ACYL-COA SYNTHETASE"/>
    <property type="match status" value="1"/>
</dbReference>
<proteinExistence type="predicted"/>
<dbReference type="InterPro" id="IPR025110">
    <property type="entry name" value="AMP-bd_C"/>
</dbReference>
<feature type="domain" description="AMP-binding enzyme C-terminal" evidence="2">
    <location>
        <begin position="513"/>
        <end position="598"/>
    </location>
</feature>
<evidence type="ECO:0000259" key="1">
    <source>
        <dbReference type="Pfam" id="PF00501"/>
    </source>
</evidence>
<evidence type="ECO:0008006" key="4">
    <source>
        <dbReference type="Google" id="ProtNLM"/>
    </source>
</evidence>
<dbReference type="InterPro" id="IPR042099">
    <property type="entry name" value="ANL_N_sf"/>
</dbReference>
<dbReference type="Gene3D" id="3.30.300.30">
    <property type="match status" value="1"/>
</dbReference>
<protein>
    <recommendedName>
        <fullName evidence="4">AMP-binding enzyme</fullName>
    </recommendedName>
</protein>
<dbReference type="Pfam" id="PF13193">
    <property type="entry name" value="AMP-binding_C"/>
    <property type="match status" value="1"/>
</dbReference>
<reference evidence="3" key="1">
    <citation type="submission" date="2019-04" db="EMBL/GenBank/DDBJ databases">
        <title>Friends and foes A comparative genomics studyof 23 Aspergillus species from section Flavi.</title>
        <authorList>
            <consortium name="DOE Joint Genome Institute"/>
            <person name="Kjaerbolling I."/>
            <person name="Vesth T."/>
            <person name="Frisvad J.C."/>
            <person name="Nybo J.L."/>
            <person name="Theobald S."/>
            <person name="Kildgaard S."/>
            <person name="Isbrandt T."/>
            <person name="Kuo A."/>
            <person name="Sato A."/>
            <person name="Lyhne E.K."/>
            <person name="Kogle M.E."/>
            <person name="Wiebenga A."/>
            <person name="Kun R.S."/>
            <person name="Lubbers R.J."/>
            <person name="Makela M.R."/>
            <person name="Barry K."/>
            <person name="Chovatia M."/>
            <person name="Clum A."/>
            <person name="Daum C."/>
            <person name="Haridas S."/>
            <person name="He G."/>
            <person name="LaButti K."/>
            <person name="Lipzen A."/>
            <person name="Mondo S."/>
            <person name="Riley R."/>
            <person name="Salamov A."/>
            <person name="Simmons B.A."/>
            <person name="Magnuson J.K."/>
            <person name="Henrissat B."/>
            <person name="Mortensen U.H."/>
            <person name="Larsen T.O."/>
            <person name="Devries R.P."/>
            <person name="Grigoriev I.V."/>
            <person name="Machida M."/>
            <person name="Baker S.E."/>
            <person name="Andersen M.R."/>
        </authorList>
    </citation>
    <scope>NUCLEOTIDE SEQUENCE [LARGE SCALE GENOMIC DNA]</scope>
    <source>
        <strain evidence="3">IBT 14317</strain>
    </source>
</reference>
<dbReference type="OrthoDB" id="2962993at2759"/>
<feature type="domain" description="AMP-dependent synthetase/ligase" evidence="1">
    <location>
        <begin position="65"/>
        <end position="442"/>
    </location>
</feature>
<dbReference type="Gene3D" id="3.40.50.12780">
    <property type="entry name" value="N-terminal domain of ligase-like"/>
    <property type="match status" value="1"/>
</dbReference>
<evidence type="ECO:0000313" key="3">
    <source>
        <dbReference type="EMBL" id="KAE8387067.1"/>
    </source>
</evidence>
<dbReference type="GO" id="GO:0031956">
    <property type="term" value="F:medium-chain fatty acid-CoA ligase activity"/>
    <property type="evidence" value="ECO:0007669"/>
    <property type="project" value="TreeGrafter"/>
</dbReference>
<dbReference type="AlphaFoldDB" id="A0A5N7C001"/>
<gene>
    <name evidence="3" type="ORF">BDV23DRAFT_186738</name>
</gene>
<organism evidence="3">
    <name type="scientific">Petromyces alliaceus</name>
    <name type="common">Aspergillus alliaceus</name>
    <dbReference type="NCBI Taxonomy" id="209559"/>
    <lineage>
        <taxon>Eukaryota</taxon>
        <taxon>Fungi</taxon>
        <taxon>Dikarya</taxon>
        <taxon>Ascomycota</taxon>
        <taxon>Pezizomycotina</taxon>
        <taxon>Eurotiomycetes</taxon>
        <taxon>Eurotiomycetidae</taxon>
        <taxon>Eurotiales</taxon>
        <taxon>Aspergillaceae</taxon>
        <taxon>Aspergillus</taxon>
        <taxon>Aspergillus subgen. Circumdati</taxon>
    </lineage>
</organism>
<sequence length="611" mass="66618">MQGRTLVSVLSRGSVLMSRRALRTGLNCSAHHRSSLTPIKYRTLATLPNLPIFRALKYHDQSSLAVVHSASSRSFTYGNLVADVIRAKERLHELVGDQRNGLAGERIAFLAENSYDYVVTLLSVLASDAIALPLSPAFPVGELKYIMDNSQAKMLVATEKYAAKAHDLLKAGLERVPILEVREKIKTGASISDQVELQDIEQKSRGGMMLYTSGTTNRPKGVLIPQSALSAQAASLLAAWKYSREDRLLHLLPLHHIHGTVNAIVTPVLAGSSIEFMFPFNTDAVWKRLAAPFLPQSSVSKITFLTAVPTIYNRLLSSFSGLSTEIQEAARKGIAPENLRLNISGSAALPTPTKQAWQDLSNGNVLLERFGMTEVGMAISCGLDFADRIDGSVGWPLPSVEARIVDTETNEVIQPGEELDANEREREGEIQLRGPTIFSEYWANEKATQEAFVDSGDGKGKWFKTGDVATRRVVDHAGKGASGDWAEGPMYFIQGRLSVDIIKTGGEKVSALEVERELLSLPQVSEAAVVGLPSEQWGQKVAAIVVLNADKAANTGRNGKPWGALDMRRALKDRLASYKMPQEMKVLNGPIPRNAMGKVNKKTLVKEVFGI</sequence>
<dbReference type="SUPFAM" id="SSF56801">
    <property type="entry name" value="Acetyl-CoA synthetase-like"/>
    <property type="match status" value="1"/>
</dbReference>